<evidence type="ECO:0000256" key="1">
    <source>
        <dbReference type="SAM" id="SignalP"/>
    </source>
</evidence>
<protein>
    <recommendedName>
        <fullName evidence="2">Protein CPL1-like domain-containing protein</fullName>
    </recommendedName>
</protein>
<dbReference type="PANTHER" id="PTHR35192:SF2">
    <property type="entry name" value="APPLE DOMAIN-CONTAINING PROTEIN"/>
    <property type="match status" value="1"/>
</dbReference>
<evidence type="ECO:0000259" key="2">
    <source>
        <dbReference type="Pfam" id="PF21671"/>
    </source>
</evidence>
<feature type="domain" description="Protein CPL1-like" evidence="2">
    <location>
        <begin position="236"/>
        <end position="298"/>
    </location>
</feature>
<dbReference type="RefSeq" id="XP_019050325.1">
    <property type="nucleotide sequence ID" value="XM_019187447.1"/>
</dbReference>
<sequence>MFARADLTLLSLISLLGVVKAASFIGCVDPYRLRDYPVVLASDNEAGVIDQSSCLTYCKTENYRTGAYDTVTDVCYCTSDIPPFSPYYLDSSADSAGNCVAGSGDVQVFDLQTPFQFLGCYDNDPDDAVYIDYIDFESCFDRCSASGSNYNYAFPQTFTVGSGRNSICRCGSSPALDSTACGVNARFLYTQNLVVPSGIPGRKRALERLDRARRLARDQPFCPVGMTPCRVEGDSYECVDLNSELESCGGCMNGIYGSDNTTRAGLDCSTLPGAAFGATTCYRGSCQAWACEEGYALEDGVCVRV</sequence>
<feature type="chain" id="PRO_5042335022" description="Protein CPL1-like domain-containing protein" evidence="1">
    <location>
        <begin position="22"/>
        <end position="305"/>
    </location>
</feature>
<proteinExistence type="predicted"/>
<evidence type="ECO:0000313" key="4">
    <source>
        <dbReference type="EMBL" id="WVW80093.1"/>
    </source>
</evidence>
<dbReference type="OrthoDB" id="2562698at2759"/>
<dbReference type="Pfam" id="PF21671">
    <property type="entry name" value="CPL1-like"/>
    <property type="match status" value="1"/>
</dbReference>
<dbReference type="PANTHER" id="PTHR35192">
    <property type="entry name" value="PROTEIN, PUTATIVE-RELATED"/>
    <property type="match status" value="1"/>
</dbReference>
<dbReference type="STRING" id="1296100.A0A1B9GE45"/>
<gene>
    <name evidence="3" type="ORF">I302_00751</name>
    <name evidence="4" type="ORF">I302_102066</name>
</gene>
<dbReference type="VEuPathDB" id="FungiDB:I302_00751"/>
<dbReference type="KEGG" id="kbi:30205150"/>
<evidence type="ECO:0000313" key="5">
    <source>
        <dbReference type="Proteomes" id="UP000092730"/>
    </source>
</evidence>
<dbReference type="EMBL" id="CP144541">
    <property type="protein sequence ID" value="WVW80093.1"/>
    <property type="molecule type" value="Genomic_DNA"/>
</dbReference>
<dbReference type="AlphaFoldDB" id="A0A1B9GE45"/>
<dbReference type="InterPro" id="IPR038955">
    <property type="entry name" value="PriA/CPL1_fungi"/>
</dbReference>
<reference evidence="3" key="1">
    <citation type="submission" date="2013-07" db="EMBL/GenBank/DDBJ databases">
        <title>The Genome Sequence of Cryptococcus bestiolae CBS10118.</title>
        <authorList>
            <consortium name="The Broad Institute Genome Sequencing Platform"/>
            <person name="Cuomo C."/>
            <person name="Litvintseva A."/>
            <person name="Chen Y."/>
            <person name="Heitman J."/>
            <person name="Sun S."/>
            <person name="Springer D."/>
            <person name="Dromer F."/>
            <person name="Young S.K."/>
            <person name="Zeng Q."/>
            <person name="Gargeya S."/>
            <person name="Fitzgerald M."/>
            <person name="Abouelleil A."/>
            <person name="Alvarado L."/>
            <person name="Berlin A.M."/>
            <person name="Chapman S.B."/>
            <person name="Dewar J."/>
            <person name="Goldberg J."/>
            <person name="Griggs A."/>
            <person name="Gujja S."/>
            <person name="Hansen M."/>
            <person name="Howarth C."/>
            <person name="Imamovic A."/>
            <person name="Larimer J."/>
            <person name="McCowan C."/>
            <person name="Murphy C."/>
            <person name="Pearson M."/>
            <person name="Priest M."/>
            <person name="Roberts A."/>
            <person name="Saif S."/>
            <person name="Shea T."/>
            <person name="Sykes S."/>
            <person name="Wortman J."/>
            <person name="Nusbaum C."/>
            <person name="Birren B."/>
        </authorList>
    </citation>
    <scope>NUCLEOTIDE SEQUENCE [LARGE SCALE GENOMIC DNA]</scope>
    <source>
        <strain evidence="3">CBS 10118</strain>
    </source>
</reference>
<feature type="signal peptide" evidence="1">
    <location>
        <begin position="1"/>
        <end position="21"/>
    </location>
</feature>
<reference evidence="3" key="3">
    <citation type="submission" date="2014-01" db="EMBL/GenBank/DDBJ databases">
        <title>Evolution of pathogenesis and genome organization in the Tremellales.</title>
        <authorList>
            <person name="Cuomo C."/>
            <person name="Litvintseva A."/>
            <person name="Heitman J."/>
            <person name="Chen Y."/>
            <person name="Sun S."/>
            <person name="Springer D."/>
            <person name="Dromer F."/>
            <person name="Young S."/>
            <person name="Zeng Q."/>
            <person name="Chapman S."/>
            <person name="Gujja S."/>
            <person name="Saif S."/>
            <person name="Birren B."/>
        </authorList>
    </citation>
    <scope>NUCLEOTIDE SEQUENCE</scope>
    <source>
        <strain evidence="3">CBS 10118</strain>
    </source>
</reference>
<name>A0A1B9GE45_9TREE</name>
<dbReference type="GeneID" id="30205150"/>
<reference evidence="4" key="2">
    <citation type="submission" date="2013-07" db="EMBL/GenBank/DDBJ databases">
        <authorList>
            <consortium name="The Broad Institute Genome Sequencing Platform"/>
            <person name="Cuomo C."/>
            <person name="Litvintseva A."/>
            <person name="Chen Y."/>
            <person name="Heitman J."/>
            <person name="Sun S."/>
            <person name="Springer D."/>
            <person name="Dromer F."/>
            <person name="Young S.K."/>
            <person name="Zeng Q."/>
            <person name="Gargeya S."/>
            <person name="Fitzgerald M."/>
            <person name="Abouelleil A."/>
            <person name="Alvarado L."/>
            <person name="Berlin A.M."/>
            <person name="Chapman S.B."/>
            <person name="Dewar J."/>
            <person name="Goldberg J."/>
            <person name="Griggs A."/>
            <person name="Gujja S."/>
            <person name="Hansen M."/>
            <person name="Howarth C."/>
            <person name="Imamovic A."/>
            <person name="Larimer J."/>
            <person name="McCowan C."/>
            <person name="Murphy C."/>
            <person name="Pearson M."/>
            <person name="Priest M."/>
            <person name="Roberts A."/>
            <person name="Saif S."/>
            <person name="Shea T."/>
            <person name="Sykes S."/>
            <person name="Wortman J."/>
            <person name="Nusbaum C."/>
            <person name="Birren B."/>
        </authorList>
    </citation>
    <scope>NUCLEOTIDE SEQUENCE</scope>
    <source>
        <strain evidence="4">CBS 10118</strain>
    </source>
</reference>
<reference evidence="4" key="4">
    <citation type="submission" date="2024-02" db="EMBL/GenBank/DDBJ databases">
        <title>Comparative genomics of Cryptococcus and Kwoniella reveals pathogenesis evolution and contrasting modes of karyotype evolution via chromosome fusion or intercentromeric recombination.</title>
        <authorList>
            <person name="Coelho M.A."/>
            <person name="David-Palma M."/>
            <person name="Shea T."/>
            <person name="Bowers K."/>
            <person name="McGinley-Smith S."/>
            <person name="Mohammad A.W."/>
            <person name="Gnirke A."/>
            <person name="Yurkov A.M."/>
            <person name="Nowrousian M."/>
            <person name="Sun S."/>
            <person name="Cuomo C.A."/>
            <person name="Heitman J."/>
        </authorList>
    </citation>
    <scope>NUCLEOTIDE SEQUENCE</scope>
    <source>
        <strain evidence="4">CBS 10118</strain>
    </source>
</reference>
<keyword evidence="1" id="KW-0732">Signal</keyword>
<accession>A0A1B9GE45</accession>
<dbReference type="EMBL" id="KI894018">
    <property type="protein sequence ID" value="OCF29255.1"/>
    <property type="molecule type" value="Genomic_DNA"/>
</dbReference>
<dbReference type="Proteomes" id="UP000092730">
    <property type="component" value="Chromosome 1"/>
</dbReference>
<keyword evidence="5" id="KW-1185">Reference proteome</keyword>
<organism evidence="3">
    <name type="scientific">Kwoniella bestiolae CBS 10118</name>
    <dbReference type="NCBI Taxonomy" id="1296100"/>
    <lineage>
        <taxon>Eukaryota</taxon>
        <taxon>Fungi</taxon>
        <taxon>Dikarya</taxon>
        <taxon>Basidiomycota</taxon>
        <taxon>Agaricomycotina</taxon>
        <taxon>Tremellomycetes</taxon>
        <taxon>Tremellales</taxon>
        <taxon>Cryptococcaceae</taxon>
        <taxon>Kwoniella</taxon>
    </lineage>
</organism>
<evidence type="ECO:0000313" key="3">
    <source>
        <dbReference type="EMBL" id="OCF29255.1"/>
    </source>
</evidence>
<dbReference type="InterPro" id="IPR048661">
    <property type="entry name" value="CPL1-like"/>
</dbReference>